<dbReference type="Gene3D" id="1.10.30.10">
    <property type="entry name" value="High mobility group box domain"/>
    <property type="match status" value="1"/>
</dbReference>
<dbReference type="CDD" id="cd22028">
    <property type="entry name" value="HMG-box_SoxA_SoxB_SoxG"/>
    <property type="match status" value="1"/>
</dbReference>
<dbReference type="PROSITE" id="PS50118">
    <property type="entry name" value="HMG_BOX_2"/>
    <property type="match status" value="1"/>
</dbReference>
<dbReference type="SUPFAM" id="SSF47095">
    <property type="entry name" value="HMG-box"/>
    <property type="match status" value="1"/>
</dbReference>
<dbReference type="InParanoid" id="A0A6P8I395"/>
<evidence type="ECO:0000259" key="6">
    <source>
        <dbReference type="PROSITE" id="PS50118"/>
    </source>
</evidence>
<dbReference type="PANTHER" id="PTHR10270:SF324">
    <property type="entry name" value="SOX DOMAIN-CONTAINING PROTEIN DICHAETE-RELATED"/>
    <property type="match status" value="1"/>
</dbReference>
<dbReference type="Proteomes" id="UP000515163">
    <property type="component" value="Unplaced"/>
</dbReference>
<dbReference type="GO" id="GO:0000978">
    <property type="term" value="F:RNA polymerase II cis-regulatory region sequence-specific DNA binding"/>
    <property type="evidence" value="ECO:0007669"/>
    <property type="project" value="TreeGrafter"/>
</dbReference>
<organism evidence="7 8">
    <name type="scientific">Actinia tenebrosa</name>
    <name type="common">Australian red waratah sea anemone</name>
    <dbReference type="NCBI Taxonomy" id="6105"/>
    <lineage>
        <taxon>Eukaryota</taxon>
        <taxon>Metazoa</taxon>
        <taxon>Cnidaria</taxon>
        <taxon>Anthozoa</taxon>
        <taxon>Hexacorallia</taxon>
        <taxon>Actiniaria</taxon>
        <taxon>Actiniidae</taxon>
        <taxon>Actinia</taxon>
    </lineage>
</organism>
<sequence length="219" mass="25121">MAEADETHIKRPMNAFMVWSRTERRKLALKYPNMLNCEISKLLGAEWSRLSEEEKRPFVMEAKHLRSVHNQKYPDYSYKPRRRKNKSSRTKEPYSTFGYGAAADSLSPGYSIPMHHYLSPHVPPPYSESFMMPLHGSPSVSTSSITKRPNYGIPGSFSIPPQGRPEYHMSLALLPQSPSYQQSTVVERNEKVPAMYQLSNPYCKSHYGQCTQYPANNAR</sequence>
<feature type="compositionally biased region" description="Basic residues" evidence="5">
    <location>
        <begin position="79"/>
        <end position="88"/>
    </location>
</feature>
<dbReference type="KEGG" id="aten:116295586"/>
<dbReference type="RefSeq" id="XP_031559300.1">
    <property type="nucleotide sequence ID" value="XM_031703440.1"/>
</dbReference>
<feature type="DNA-binding region" description="HMG box" evidence="4">
    <location>
        <begin position="9"/>
        <end position="77"/>
    </location>
</feature>
<reference evidence="8" key="1">
    <citation type="submission" date="2025-08" db="UniProtKB">
        <authorList>
            <consortium name="RefSeq"/>
        </authorList>
    </citation>
    <scope>IDENTIFICATION</scope>
    <source>
        <tissue evidence="8">Tentacle</tissue>
    </source>
</reference>
<evidence type="ECO:0000256" key="2">
    <source>
        <dbReference type="ARBA" id="ARBA00023125"/>
    </source>
</evidence>
<proteinExistence type="predicted"/>
<feature type="domain" description="HMG box" evidence="6">
    <location>
        <begin position="9"/>
        <end position="77"/>
    </location>
</feature>
<protein>
    <submittedName>
        <fullName evidence="8">Protein SOX-15-like</fullName>
    </submittedName>
</protein>
<dbReference type="GO" id="GO:0001228">
    <property type="term" value="F:DNA-binding transcription activator activity, RNA polymerase II-specific"/>
    <property type="evidence" value="ECO:0007669"/>
    <property type="project" value="TreeGrafter"/>
</dbReference>
<evidence type="ECO:0000256" key="5">
    <source>
        <dbReference type="SAM" id="MobiDB-lite"/>
    </source>
</evidence>
<dbReference type="OrthoDB" id="6247875at2759"/>
<feature type="region of interest" description="Disordered" evidence="5">
    <location>
        <begin position="71"/>
        <end position="93"/>
    </location>
</feature>
<dbReference type="InterPro" id="IPR050140">
    <property type="entry name" value="SRY-related_HMG-box_TF-like"/>
</dbReference>
<evidence type="ECO:0000313" key="8">
    <source>
        <dbReference type="RefSeq" id="XP_031559300.1"/>
    </source>
</evidence>
<dbReference type="GO" id="GO:0000122">
    <property type="term" value="P:negative regulation of transcription by RNA polymerase II"/>
    <property type="evidence" value="ECO:0007669"/>
    <property type="project" value="TreeGrafter"/>
</dbReference>
<evidence type="ECO:0000256" key="4">
    <source>
        <dbReference type="PROSITE-ProRule" id="PRU00267"/>
    </source>
</evidence>
<keyword evidence="7" id="KW-1185">Reference proteome</keyword>
<dbReference type="Pfam" id="PF00505">
    <property type="entry name" value="HMG_box"/>
    <property type="match status" value="1"/>
</dbReference>
<evidence type="ECO:0000313" key="7">
    <source>
        <dbReference type="Proteomes" id="UP000515163"/>
    </source>
</evidence>
<evidence type="ECO:0000256" key="3">
    <source>
        <dbReference type="ARBA" id="ARBA00023242"/>
    </source>
</evidence>
<accession>A0A6P8I395</accession>
<keyword evidence="2 4" id="KW-0238">DNA-binding</keyword>
<dbReference type="PANTHER" id="PTHR10270">
    <property type="entry name" value="SOX TRANSCRIPTION FACTOR"/>
    <property type="match status" value="1"/>
</dbReference>
<name>A0A6P8I395_ACTTE</name>
<dbReference type="InterPro" id="IPR036910">
    <property type="entry name" value="HMG_box_dom_sf"/>
</dbReference>
<dbReference type="InterPro" id="IPR009071">
    <property type="entry name" value="HMG_box_dom"/>
</dbReference>
<dbReference type="GO" id="GO:0005634">
    <property type="term" value="C:nucleus"/>
    <property type="evidence" value="ECO:0007669"/>
    <property type="project" value="UniProtKB-SubCell"/>
</dbReference>
<dbReference type="GeneID" id="116295586"/>
<dbReference type="AlphaFoldDB" id="A0A6P8I395"/>
<evidence type="ECO:0000256" key="1">
    <source>
        <dbReference type="ARBA" id="ARBA00004123"/>
    </source>
</evidence>
<comment type="subcellular location">
    <subcellularLocation>
        <location evidence="1">Nucleus</location>
    </subcellularLocation>
</comment>
<dbReference type="GO" id="GO:0030182">
    <property type="term" value="P:neuron differentiation"/>
    <property type="evidence" value="ECO:0007669"/>
    <property type="project" value="TreeGrafter"/>
</dbReference>
<gene>
    <name evidence="8" type="primary">LOC116295586</name>
</gene>
<dbReference type="FunFam" id="1.10.30.10:FF:000002">
    <property type="entry name" value="transcription factor Sox-2"/>
    <property type="match status" value="1"/>
</dbReference>
<keyword evidence="3 4" id="KW-0539">Nucleus</keyword>
<dbReference type="SMART" id="SM00398">
    <property type="entry name" value="HMG"/>
    <property type="match status" value="1"/>
</dbReference>